<gene>
    <name evidence="3" type="ORF">OCOJLMKI_0817</name>
</gene>
<comment type="caution">
    <text evidence="3">The sequence shown here is derived from an EMBL/GenBank/DDBJ whole genome shotgun (WGS) entry which is preliminary data.</text>
</comment>
<dbReference type="RefSeq" id="WP_238242822.1">
    <property type="nucleotide sequence ID" value="NZ_BPQP01000012.1"/>
</dbReference>
<evidence type="ECO:0000259" key="2">
    <source>
        <dbReference type="Pfam" id="PF21834"/>
    </source>
</evidence>
<protein>
    <recommendedName>
        <fullName evidence="2">DUF6894 domain-containing protein</fullName>
    </recommendedName>
</protein>
<keyword evidence="4" id="KW-1185">Reference proteome</keyword>
<feature type="compositionally biased region" description="Polar residues" evidence="1">
    <location>
        <begin position="94"/>
        <end position="104"/>
    </location>
</feature>
<organism evidence="3 4">
    <name type="scientific">Methylobacterium iners</name>
    <dbReference type="NCBI Taxonomy" id="418707"/>
    <lineage>
        <taxon>Bacteria</taxon>
        <taxon>Pseudomonadati</taxon>
        <taxon>Pseudomonadota</taxon>
        <taxon>Alphaproteobacteria</taxon>
        <taxon>Hyphomicrobiales</taxon>
        <taxon>Methylobacteriaceae</taxon>
        <taxon>Methylobacterium</taxon>
    </lineage>
</organism>
<reference evidence="3" key="2">
    <citation type="submission" date="2021-08" db="EMBL/GenBank/DDBJ databases">
        <authorList>
            <person name="Tani A."/>
            <person name="Ola A."/>
            <person name="Ogura Y."/>
            <person name="Katsura K."/>
            <person name="Hayashi T."/>
        </authorList>
    </citation>
    <scope>NUCLEOTIDE SEQUENCE</scope>
    <source>
        <strain evidence="3">DSM 19015</strain>
    </source>
</reference>
<dbReference type="InterPro" id="IPR054189">
    <property type="entry name" value="DUF6894"/>
</dbReference>
<accession>A0ABQ4RS66</accession>
<feature type="region of interest" description="Disordered" evidence="1">
    <location>
        <begin position="71"/>
        <end position="104"/>
    </location>
</feature>
<proteinExistence type="predicted"/>
<dbReference type="EMBL" id="BPQP01000012">
    <property type="protein sequence ID" value="GJD93621.1"/>
    <property type="molecule type" value="Genomic_DNA"/>
</dbReference>
<reference evidence="3" key="1">
    <citation type="journal article" date="2021" name="Front. Microbiol.">
        <title>Comprehensive Comparative Genomics and Phenotyping of Methylobacterium Species.</title>
        <authorList>
            <person name="Alessa O."/>
            <person name="Ogura Y."/>
            <person name="Fujitani Y."/>
            <person name="Takami H."/>
            <person name="Hayashi T."/>
            <person name="Sahin N."/>
            <person name="Tani A."/>
        </authorList>
    </citation>
    <scope>NUCLEOTIDE SEQUENCE</scope>
    <source>
        <strain evidence="3">DSM 19015</strain>
    </source>
</reference>
<dbReference type="Pfam" id="PF21834">
    <property type="entry name" value="DUF6894"/>
    <property type="match status" value="1"/>
</dbReference>
<feature type="domain" description="DUF6894" evidence="2">
    <location>
        <begin position="3"/>
        <end position="73"/>
    </location>
</feature>
<sequence>MSRYFFDVLSQKGLVCLDHEGLDCASDEAALIEARHGAGFASHSACERNPQLSRYRFAVADAEHRPLFTVPFTELLPDDDRPPPSARRRPRSSGQQPNSTRHAQ</sequence>
<evidence type="ECO:0000313" key="4">
    <source>
        <dbReference type="Proteomes" id="UP001055125"/>
    </source>
</evidence>
<dbReference type="Proteomes" id="UP001055125">
    <property type="component" value="Unassembled WGS sequence"/>
</dbReference>
<name>A0ABQ4RS66_9HYPH</name>
<evidence type="ECO:0000313" key="3">
    <source>
        <dbReference type="EMBL" id="GJD93621.1"/>
    </source>
</evidence>
<evidence type="ECO:0000256" key="1">
    <source>
        <dbReference type="SAM" id="MobiDB-lite"/>
    </source>
</evidence>